<keyword evidence="1 7" id="KW-0808">Transferase</keyword>
<protein>
    <recommendedName>
        <fullName evidence="5">Thiamine diphosphokinase</fullName>
        <ecNumber evidence="5">2.7.6.2</ecNumber>
    </recommendedName>
</protein>
<dbReference type="InterPro" id="IPR007371">
    <property type="entry name" value="TPK_catalytic"/>
</dbReference>
<dbReference type="NCBIfam" id="TIGR01378">
    <property type="entry name" value="thi_PPkinase"/>
    <property type="match status" value="1"/>
</dbReference>
<dbReference type="EMBL" id="JACEGA010000001">
    <property type="protein sequence ID" value="MBB2182701.1"/>
    <property type="molecule type" value="Genomic_DNA"/>
</dbReference>
<evidence type="ECO:0000256" key="1">
    <source>
        <dbReference type="ARBA" id="ARBA00022679"/>
    </source>
</evidence>
<dbReference type="InterPro" id="IPR036759">
    <property type="entry name" value="TPK_catalytic_sf"/>
</dbReference>
<dbReference type="RefSeq" id="WP_228352402.1">
    <property type="nucleotide sequence ID" value="NZ_JACEGA010000001.1"/>
</dbReference>
<keyword evidence="4" id="KW-0067">ATP-binding</keyword>
<dbReference type="Proteomes" id="UP000574276">
    <property type="component" value="Unassembled WGS sequence"/>
</dbReference>
<accession>A0A839K1Y1</accession>
<dbReference type="PANTHER" id="PTHR41299:SF1">
    <property type="entry name" value="THIAMINE PYROPHOSPHOKINASE"/>
    <property type="match status" value="1"/>
</dbReference>
<organism evidence="7 8">
    <name type="scientific">Variimorphobacter saccharofermentans</name>
    <dbReference type="NCBI Taxonomy" id="2755051"/>
    <lineage>
        <taxon>Bacteria</taxon>
        <taxon>Bacillati</taxon>
        <taxon>Bacillota</taxon>
        <taxon>Clostridia</taxon>
        <taxon>Lachnospirales</taxon>
        <taxon>Lachnospiraceae</taxon>
        <taxon>Variimorphobacter</taxon>
    </lineage>
</organism>
<dbReference type="GO" id="GO:0006772">
    <property type="term" value="P:thiamine metabolic process"/>
    <property type="evidence" value="ECO:0007669"/>
    <property type="project" value="UniProtKB-UniRule"/>
</dbReference>
<dbReference type="EC" id="2.7.6.2" evidence="5"/>
<dbReference type="GO" id="GO:0004788">
    <property type="term" value="F:thiamine diphosphokinase activity"/>
    <property type="evidence" value="ECO:0007669"/>
    <property type="project" value="UniProtKB-UniRule"/>
</dbReference>
<gene>
    <name evidence="7" type="ORF">H0486_07410</name>
</gene>
<evidence type="ECO:0000259" key="6">
    <source>
        <dbReference type="SMART" id="SM00983"/>
    </source>
</evidence>
<dbReference type="InterPro" id="IPR053149">
    <property type="entry name" value="TPK"/>
</dbReference>
<dbReference type="Pfam" id="PF04263">
    <property type="entry name" value="TPK_catalytic"/>
    <property type="match status" value="1"/>
</dbReference>
<name>A0A839K1Y1_9FIRM</name>
<dbReference type="AlphaFoldDB" id="A0A839K1Y1"/>
<dbReference type="InterPro" id="IPR036371">
    <property type="entry name" value="TPK_B1-bd_sf"/>
</dbReference>
<comment type="caution">
    <text evidence="7">The sequence shown here is derived from an EMBL/GenBank/DDBJ whole genome shotgun (WGS) entry which is preliminary data.</text>
</comment>
<sequence>MTNAENRILIISGGYIDDTFLSELSERERYSMIIAADRGLAAADRLELSLDLIVGDFDSVPEDVLARFRNKSTPIKTFPKEKDKTDTQIAIELALNNNPTAIDIVGATGCRMDHVLANIHLLLLPLRQNIHANILDLNNRIYLMDKSFSIHKTEQYGGYVSLLPFTEKVAGLTLKGFKYPLDHVLLNSGNSIGISNEIKDDVARVEFSQGILVVMEAKD</sequence>
<dbReference type="InterPro" id="IPR007373">
    <property type="entry name" value="Thiamin_PyroPKinase_B1-bd"/>
</dbReference>
<dbReference type="GO" id="GO:0005524">
    <property type="term" value="F:ATP binding"/>
    <property type="evidence" value="ECO:0007669"/>
    <property type="project" value="UniProtKB-KW"/>
</dbReference>
<dbReference type="Pfam" id="PF04265">
    <property type="entry name" value="TPK_B1_binding"/>
    <property type="match status" value="1"/>
</dbReference>
<dbReference type="SUPFAM" id="SSF63999">
    <property type="entry name" value="Thiamin pyrophosphokinase, catalytic domain"/>
    <property type="match status" value="1"/>
</dbReference>
<dbReference type="PANTHER" id="PTHR41299">
    <property type="entry name" value="THIAMINE PYROPHOSPHOKINASE"/>
    <property type="match status" value="1"/>
</dbReference>
<keyword evidence="8" id="KW-1185">Reference proteome</keyword>
<proteinExistence type="predicted"/>
<dbReference type="GO" id="GO:0030975">
    <property type="term" value="F:thiamine binding"/>
    <property type="evidence" value="ECO:0007669"/>
    <property type="project" value="InterPro"/>
</dbReference>
<evidence type="ECO:0000313" key="7">
    <source>
        <dbReference type="EMBL" id="MBB2182701.1"/>
    </source>
</evidence>
<dbReference type="InterPro" id="IPR006282">
    <property type="entry name" value="Thi_PPkinase"/>
</dbReference>
<evidence type="ECO:0000313" key="8">
    <source>
        <dbReference type="Proteomes" id="UP000574276"/>
    </source>
</evidence>
<evidence type="ECO:0000256" key="5">
    <source>
        <dbReference type="NCBIfam" id="TIGR01378"/>
    </source>
</evidence>
<dbReference type="SUPFAM" id="SSF63862">
    <property type="entry name" value="Thiamin pyrophosphokinase, substrate-binding domain"/>
    <property type="match status" value="1"/>
</dbReference>
<keyword evidence="3 7" id="KW-0418">Kinase</keyword>
<feature type="domain" description="Thiamin pyrophosphokinase thiamin-binding" evidence="6">
    <location>
        <begin position="151"/>
        <end position="213"/>
    </location>
</feature>
<dbReference type="Gene3D" id="3.40.50.10240">
    <property type="entry name" value="Thiamin pyrophosphokinase, catalytic domain"/>
    <property type="match status" value="1"/>
</dbReference>
<dbReference type="SMART" id="SM00983">
    <property type="entry name" value="TPK_B1_binding"/>
    <property type="match status" value="1"/>
</dbReference>
<evidence type="ECO:0000256" key="2">
    <source>
        <dbReference type="ARBA" id="ARBA00022741"/>
    </source>
</evidence>
<dbReference type="GO" id="GO:0009229">
    <property type="term" value="P:thiamine diphosphate biosynthetic process"/>
    <property type="evidence" value="ECO:0007669"/>
    <property type="project" value="InterPro"/>
</dbReference>
<evidence type="ECO:0000256" key="4">
    <source>
        <dbReference type="ARBA" id="ARBA00022840"/>
    </source>
</evidence>
<keyword evidence="2" id="KW-0547">Nucleotide-binding</keyword>
<reference evidence="7 8" key="1">
    <citation type="submission" date="2020-07" db="EMBL/GenBank/DDBJ databases">
        <title>Characterization and genome sequencing of isolate MD1, a novel member within the family Lachnospiraceae.</title>
        <authorList>
            <person name="Rettenmaier R."/>
            <person name="Di Bello L."/>
            <person name="Zinser C."/>
            <person name="Scheitz K."/>
            <person name="Liebl W."/>
            <person name="Zverlov V."/>
        </authorList>
    </citation>
    <scope>NUCLEOTIDE SEQUENCE [LARGE SCALE GENOMIC DNA]</scope>
    <source>
        <strain evidence="7 8">MD1</strain>
    </source>
</reference>
<evidence type="ECO:0000256" key="3">
    <source>
        <dbReference type="ARBA" id="ARBA00022777"/>
    </source>
</evidence>
<dbReference type="GO" id="GO:0016301">
    <property type="term" value="F:kinase activity"/>
    <property type="evidence" value="ECO:0007669"/>
    <property type="project" value="UniProtKB-KW"/>
</dbReference>
<dbReference type="CDD" id="cd07995">
    <property type="entry name" value="TPK"/>
    <property type="match status" value="1"/>
</dbReference>